<keyword evidence="2" id="KW-1185">Reference proteome</keyword>
<evidence type="ECO:0000313" key="2">
    <source>
        <dbReference type="Proteomes" id="UP001320706"/>
    </source>
</evidence>
<dbReference type="Proteomes" id="UP001320706">
    <property type="component" value="Unassembled WGS sequence"/>
</dbReference>
<gene>
    <name evidence="1" type="ORF">M8818_004827</name>
</gene>
<protein>
    <submittedName>
        <fullName evidence="1">Uncharacterized protein</fullName>
    </submittedName>
</protein>
<evidence type="ECO:0000313" key="1">
    <source>
        <dbReference type="EMBL" id="KAK8205650.1"/>
    </source>
</evidence>
<name>A0ACC3SDT8_9PEZI</name>
<proteinExistence type="predicted"/>
<organism evidence="1 2">
    <name type="scientific">Zalaria obscura</name>
    <dbReference type="NCBI Taxonomy" id="2024903"/>
    <lineage>
        <taxon>Eukaryota</taxon>
        <taxon>Fungi</taxon>
        <taxon>Dikarya</taxon>
        <taxon>Ascomycota</taxon>
        <taxon>Pezizomycotina</taxon>
        <taxon>Dothideomycetes</taxon>
        <taxon>Dothideomycetidae</taxon>
        <taxon>Dothideales</taxon>
        <taxon>Zalariaceae</taxon>
        <taxon>Zalaria</taxon>
    </lineage>
</organism>
<comment type="caution">
    <text evidence="1">The sequence shown here is derived from an EMBL/GenBank/DDBJ whole genome shotgun (WGS) entry which is preliminary data.</text>
</comment>
<dbReference type="EMBL" id="JAMKPW020000023">
    <property type="protein sequence ID" value="KAK8205650.1"/>
    <property type="molecule type" value="Genomic_DNA"/>
</dbReference>
<reference evidence="1" key="1">
    <citation type="submission" date="2024-02" db="EMBL/GenBank/DDBJ databases">
        <title>Metagenome Assembled Genome of Zalaria obscura JY119.</title>
        <authorList>
            <person name="Vighnesh L."/>
            <person name="Jagadeeshwari U."/>
            <person name="Venkata Ramana C."/>
            <person name="Sasikala C."/>
        </authorList>
    </citation>
    <scope>NUCLEOTIDE SEQUENCE</scope>
    <source>
        <strain evidence="1">JY119</strain>
    </source>
</reference>
<sequence length="517" mass="59934">MMKNIVLKYKEAIGSSRWAGYGIEHIEAHFFISHRGSHMQKSIEGLMRCLLHQICSKNEALARIALAEFAREEIEKVNGPVASELETRLRICLASRPWPIFADSFSGLPDFTVEKHTQADIPRYVFDRMESHPKLRKDLDSIEPQLRARYKSLQDEVVGRARGIFLWVRVVVDLLLFEASNGAEISDLEELLSSLPLEVENLYATILRRTLPKYHEEAYLMLELVFRSPMPLDLQSFCGARQLCLTREENFLPERHPWREQNGYTFLFRYYLDIIRYSEPYSGLSEDERREANEHRLHALRAAAICGREAERSIKASLQPWLDKVEDRHFQKYLPCGWNGIRKKGLPYDPMEFPVDSRLAFAKSYARPTKPNLTMTPLHVVVADAHTTELLLAHGADINAHDSEGLTPLDYLLFSRNSMEYQLKPAYDWALLVLEQGARITSHSLQQQGKGVTLDEFISELSRSYNSNDKIFELLRRAKVQAEPHELQQMKAADPNWLWRMKAAVPNWLRRTMPRRN</sequence>
<accession>A0ACC3SDT8</accession>